<dbReference type="GeneID" id="43321620"/>
<evidence type="ECO:0000313" key="1">
    <source>
        <dbReference type="EMBL" id="AEH07270.1"/>
    </source>
</evidence>
<dbReference type="AlphaFoldDB" id="F8AJS2"/>
<dbReference type="EMBL" id="CP002792">
    <property type="protein sequence ID" value="AEH07270.1"/>
    <property type="molecule type" value="Genomic_DNA"/>
</dbReference>
<accession>F8AJS2</accession>
<dbReference type="Proteomes" id="UP000009296">
    <property type="component" value="Chromosome"/>
</dbReference>
<name>F8AJS2_METOI</name>
<proteinExistence type="predicted"/>
<protein>
    <submittedName>
        <fullName evidence="1">Uncharacterized protein</fullName>
    </submittedName>
</protein>
<sequence>MGSLKGYIKKFKEDILILLDKCITNVERTENLKRKEYLLVRMDLLGDFFVFFPFF</sequence>
<gene>
    <name evidence="1" type="ordered locus">Metok_1302</name>
</gene>
<dbReference type="KEGG" id="mok:Metok_1302"/>
<organism evidence="1 2">
    <name type="scientific">Methanothermococcus okinawensis (strain DSM 14208 / JCM 11175 / IH1)</name>
    <dbReference type="NCBI Taxonomy" id="647113"/>
    <lineage>
        <taxon>Archaea</taxon>
        <taxon>Methanobacteriati</taxon>
        <taxon>Methanobacteriota</taxon>
        <taxon>Methanomada group</taxon>
        <taxon>Methanococci</taxon>
        <taxon>Methanococcales</taxon>
        <taxon>Methanococcaceae</taxon>
        <taxon>Methanothermococcus</taxon>
    </lineage>
</organism>
<evidence type="ECO:0000313" key="2">
    <source>
        <dbReference type="Proteomes" id="UP000009296"/>
    </source>
</evidence>
<dbReference type="STRING" id="647113.Metok_1302"/>
<keyword evidence="2" id="KW-1185">Reference proteome</keyword>
<reference evidence="1" key="1">
    <citation type="submission" date="2011-05" db="EMBL/GenBank/DDBJ databases">
        <title>Complete sequence of chromosome of Methanothermococcus okinawensis IH1.</title>
        <authorList>
            <consortium name="US DOE Joint Genome Institute"/>
            <person name="Lucas S."/>
            <person name="Han J."/>
            <person name="Lapidus A."/>
            <person name="Cheng J.-F."/>
            <person name="Goodwin L."/>
            <person name="Pitluck S."/>
            <person name="Peters L."/>
            <person name="Mikhailova N."/>
            <person name="Held B."/>
            <person name="Han C."/>
            <person name="Tapia R."/>
            <person name="Land M."/>
            <person name="Hauser L."/>
            <person name="Kyrpides N."/>
            <person name="Ivanova N."/>
            <person name="Pagani I."/>
            <person name="Sieprawska-Lupa M."/>
            <person name="Takai K."/>
            <person name="Miyazaki J."/>
            <person name="Whitman W."/>
            <person name="Woyke T."/>
        </authorList>
    </citation>
    <scope>NUCLEOTIDE SEQUENCE [LARGE SCALE GENOMIC DNA]</scope>
    <source>
        <strain evidence="1">IH1</strain>
    </source>
</reference>
<dbReference type="RefSeq" id="WP_013867452.1">
    <property type="nucleotide sequence ID" value="NC_015636.1"/>
</dbReference>
<dbReference type="HOGENOM" id="CLU_3021012_0_0_2"/>